<feature type="signal peptide" evidence="2">
    <location>
        <begin position="1"/>
        <end position="21"/>
    </location>
</feature>
<reference evidence="4 5" key="1">
    <citation type="submission" date="2019-01" db="EMBL/GenBank/DDBJ databases">
        <title>Draft genome sequences of three monokaryotic isolates of the white-rot basidiomycete fungus Dichomitus squalens.</title>
        <authorList>
            <consortium name="DOE Joint Genome Institute"/>
            <person name="Lopez S.C."/>
            <person name="Andreopoulos B."/>
            <person name="Pangilinan J."/>
            <person name="Lipzen A."/>
            <person name="Riley R."/>
            <person name="Ahrendt S."/>
            <person name="Ng V."/>
            <person name="Barry K."/>
            <person name="Daum C."/>
            <person name="Grigoriev I.V."/>
            <person name="Hilden K.S."/>
            <person name="Makela M.R."/>
            <person name="de Vries R.P."/>
        </authorList>
    </citation>
    <scope>NUCLEOTIDE SEQUENCE [LARGE SCALE GENOMIC DNA]</scope>
    <source>
        <strain evidence="4 5">CBS 464.89</strain>
        <strain evidence="3">OM18370.1</strain>
    </source>
</reference>
<dbReference type="OMA" id="LWWVAQS"/>
<keyword evidence="1" id="KW-0812">Transmembrane</keyword>
<accession>A0A4Q9Q2D3</accession>
<keyword evidence="1" id="KW-0472">Membrane</keyword>
<keyword evidence="2" id="KW-0732">Signal</keyword>
<dbReference type="EMBL" id="ML143399">
    <property type="protein sequence ID" value="TBU31358.1"/>
    <property type="molecule type" value="Genomic_DNA"/>
</dbReference>
<dbReference type="OrthoDB" id="2576580at2759"/>
<feature type="transmembrane region" description="Helical" evidence="1">
    <location>
        <begin position="169"/>
        <end position="190"/>
    </location>
</feature>
<evidence type="ECO:0000256" key="2">
    <source>
        <dbReference type="SAM" id="SignalP"/>
    </source>
</evidence>
<dbReference type="Proteomes" id="UP000292957">
    <property type="component" value="Unassembled WGS sequence"/>
</dbReference>
<sequence>MKFSAPAFSATLFALASGVTAQLTILSPGGPDLWWVAQSDNDITWTCKTSPYTNFTVLIANSDPTVLVQPQAFIAQQNNFDCSELITKDRVNMPPATGYTIQLADPFNETNVYATSQPFEIKPLGSVYPASSATPTATGSATGSASGSATETKAGAAAASSSASGSNGAAGLVAPGSLAAAAIAALGLMFA</sequence>
<keyword evidence="1" id="KW-1133">Transmembrane helix</keyword>
<protein>
    <recommendedName>
        <fullName evidence="6">Ser-Thr-rich glycosyl-phosphatidyl-inositol-anchored membrane family-domain-containing protein</fullName>
    </recommendedName>
</protein>
<gene>
    <name evidence="4" type="ORF">BD310DRAFT_813889</name>
    <name evidence="3" type="ORF">BD311DRAFT_716547</name>
</gene>
<organism evidence="4 5">
    <name type="scientific">Dichomitus squalens</name>
    <dbReference type="NCBI Taxonomy" id="114155"/>
    <lineage>
        <taxon>Eukaryota</taxon>
        <taxon>Fungi</taxon>
        <taxon>Dikarya</taxon>
        <taxon>Basidiomycota</taxon>
        <taxon>Agaricomycotina</taxon>
        <taxon>Agaricomycetes</taxon>
        <taxon>Polyporales</taxon>
        <taxon>Polyporaceae</taxon>
        <taxon>Dichomitus</taxon>
    </lineage>
</organism>
<evidence type="ECO:0000313" key="3">
    <source>
        <dbReference type="EMBL" id="TBU31358.1"/>
    </source>
</evidence>
<feature type="chain" id="PRO_5040683852" description="Ser-Thr-rich glycosyl-phosphatidyl-inositol-anchored membrane family-domain-containing protein" evidence="2">
    <location>
        <begin position="22"/>
        <end position="191"/>
    </location>
</feature>
<evidence type="ECO:0000313" key="4">
    <source>
        <dbReference type="EMBL" id="TBU61121.1"/>
    </source>
</evidence>
<dbReference type="EMBL" id="ML145100">
    <property type="protein sequence ID" value="TBU61121.1"/>
    <property type="molecule type" value="Genomic_DNA"/>
</dbReference>
<name>A0A4Q9Q2D3_9APHY</name>
<dbReference type="Proteomes" id="UP000292082">
    <property type="component" value="Unassembled WGS sequence"/>
</dbReference>
<evidence type="ECO:0008006" key="6">
    <source>
        <dbReference type="Google" id="ProtNLM"/>
    </source>
</evidence>
<proteinExistence type="predicted"/>
<evidence type="ECO:0000256" key="1">
    <source>
        <dbReference type="SAM" id="Phobius"/>
    </source>
</evidence>
<dbReference type="AlphaFoldDB" id="A0A4Q9Q2D3"/>
<keyword evidence="5" id="KW-1185">Reference proteome</keyword>
<evidence type="ECO:0000313" key="5">
    <source>
        <dbReference type="Proteomes" id="UP000292082"/>
    </source>
</evidence>